<reference evidence="1 2" key="1">
    <citation type="submission" date="2019-04" db="EMBL/GenBank/DDBJ databases">
        <title>An improved genome assembly and genetic linkage map for asparagus bean, Vigna unguiculata ssp. sesquipedialis.</title>
        <authorList>
            <person name="Xia Q."/>
            <person name="Zhang R."/>
            <person name="Dong Y."/>
        </authorList>
    </citation>
    <scope>NUCLEOTIDE SEQUENCE [LARGE SCALE GENOMIC DNA]</scope>
    <source>
        <tissue evidence="1">Leaf</tissue>
    </source>
</reference>
<dbReference type="AlphaFoldDB" id="A0A4D6M0V4"/>
<proteinExistence type="predicted"/>
<accession>A0A4D6M0V4</accession>
<keyword evidence="2" id="KW-1185">Reference proteome</keyword>
<dbReference type="EMBL" id="CP039349">
    <property type="protein sequence ID" value="QCD94171.1"/>
    <property type="molecule type" value="Genomic_DNA"/>
</dbReference>
<gene>
    <name evidence="1" type="ORF">DEO72_LG5g2251</name>
</gene>
<name>A0A4D6M0V4_VIGUN</name>
<evidence type="ECO:0000313" key="2">
    <source>
        <dbReference type="Proteomes" id="UP000501690"/>
    </source>
</evidence>
<protein>
    <submittedName>
        <fullName evidence="1">Uncharacterized protein</fullName>
    </submittedName>
</protein>
<sequence>MIISLNPSSSKRTRTKTSDFEGTLTTFLDSKHKINERIDVTLTCEEVGIMSNAHPKILLYVLNEVQSHTIVMGRQLDNVLRNIPDTSKLAIEVESLKKALSTASSEKKESLSQMDFVKKERATRGRIDNRKVECELASKSVKHFGKYILSQHEQEFNKALHQASFLFNISLEDEHFDIDKDVHNKALMLIDEIDDTEPNLVVAEKLSISLEEV</sequence>
<evidence type="ECO:0000313" key="1">
    <source>
        <dbReference type="EMBL" id="QCD94171.1"/>
    </source>
</evidence>
<dbReference type="Proteomes" id="UP000501690">
    <property type="component" value="Linkage Group LG5"/>
</dbReference>
<organism evidence="1 2">
    <name type="scientific">Vigna unguiculata</name>
    <name type="common">Cowpea</name>
    <dbReference type="NCBI Taxonomy" id="3917"/>
    <lineage>
        <taxon>Eukaryota</taxon>
        <taxon>Viridiplantae</taxon>
        <taxon>Streptophyta</taxon>
        <taxon>Embryophyta</taxon>
        <taxon>Tracheophyta</taxon>
        <taxon>Spermatophyta</taxon>
        <taxon>Magnoliopsida</taxon>
        <taxon>eudicotyledons</taxon>
        <taxon>Gunneridae</taxon>
        <taxon>Pentapetalae</taxon>
        <taxon>rosids</taxon>
        <taxon>fabids</taxon>
        <taxon>Fabales</taxon>
        <taxon>Fabaceae</taxon>
        <taxon>Papilionoideae</taxon>
        <taxon>50 kb inversion clade</taxon>
        <taxon>NPAAA clade</taxon>
        <taxon>indigoferoid/millettioid clade</taxon>
        <taxon>Phaseoleae</taxon>
        <taxon>Vigna</taxon>
    </lineage>
</organism>